<dbReference type="SUPFAM" id="SSF56219">
    <property type="entry name" value="DNase I-like"/>
    <property type="match status" value="1"/>
</dbReference>
<sequence length="382" mass="42091">MVRIASFNVENLFARPKAFDTRDWAAGEPVLAAYSELNALIAQDAYTEQDRERMRELLVVLGIYYVNSHGAVRRRQSADPPWAWLRKNRGTFDTEPRDTTRDIEIIATGRGMWIGWVELAVEATDETGIRMTARVVHDVDADVLAVIEAEDRPALLRFDAELLGDHYRHLMLVDGNDERGIDVGLLTKPGFPIGAIHSHVDTEDAVGLVFSRDCAQYEVTTPSGTVIQVLVNHFKSQSGGGGERRRRQAEAVRAIVDELVAVGEHVVVLGDLNEGSPAVGQVPVSLAALFESDGPLVSCFDLDGFDVGPRPGTFDSCGIRNRLDYILLSRGLAARFTSGRVFRTGLWGTRVTRPTAWETYPEMLTGTHQASDHAALVVELDI</sequence>
<keyword evidence="2" id="KW-0540">Nuclease</keyword>
<dbReference type="OrthoDB" id="1398885at2"/>
<feature type="domain" description="Endonuclease/exonuclease/phosphatase" evidence="1">
    <location>
        <begin position="132"/>
        <end position="373"/>
    </location>
</feature>
<dbReference type="KEGG" id="bcv:Bcav_2121"/>
<dbReference type="RefSeq" id="WP_015882613.1">
    <property type="nucleotide sequence ID" value="NC_012669.1"/>
</dbReference>
<keyword evidence="2" id="KW-0269">Exonuclease</keyword>
<dbReference type="GO" id="GO:0004519">
    <property type="term" value="F:endonuclease activity"/>
    <property type="evidence" value="ECO:0007669"/>
    <property type="project" value="UniProtKB-KW"/>
</dbReference>
<evidence type="ECO:0000259" key="1">
    <source>
        <dbReference type="Pfam" id="PF03372"/>
    </source>
</evidence>
<dbReference type="HOGENOM" id="CLU_058620_0_0_11"/>
<gene>
    <name evidence="2" type="ordered locus">Bcav_2121</name>
</gene>
<keyword evidence="2" id="KW-0378">Hydrolase</keyword>
<keyword evidence="3" id="KW-1185">Reference proteome</keyword>
<dbReference type="EMBL" id="CP001618">
    <property type="protein sequence ID" value="ACQ80373.1"/>
    <property type="molecule type" value="Genomic_DNA"/>
</dbReference>
<evidence type="ECO:0000313" key="2">
    <source>
        <dbReference type="EMBL" id="ACQ80373.1"/>
    </source>
</evidence>
<reference evidence="2 3" key="1">
    <citation type="journal article" date="2009" name="Stand. Genomic Sci.">
        <title>Complete genome sequence of Beutenbergia cavernae type strain (HKI 0122).</title>
        <authorList>
            <person name="Land M."/>
            <person name="Pukall R."/>
            <person name="Abt B."/>
            <person name="Goker M."/>
            <person name="Rohde M."/>
            <person name="Glavina Del Rio T."/>
            <person name="Tice H."/>
            <person name="Copeland A."/>
            <person name="Cheng J.F."/>
            <person name="Lucas S."/>
            <person name="Chen F."/>
            <person name="Nolan M."/>
            <person name="Bruce D."/>
            <person name="Goodwin L."/>
            <person name="Pitluck S."/>
            <person name="Ivanova N."/>
            <person name="Mavromatis K."/>
            <person name="Ovchinnikova G."/>
            <person name="Pati A."/>
            <person name="Chen A."/>
            <person name="Palaniappan K."/>
            <person name="Hauser L."/>
            <person name="Chang Y.J."/>
            <person name="Jefferies C.C."/>
            <person name="Saunders E."/>
            <person name="Brettin T."/>
            <person name="Detter J.C."/>
            <person name="Han C."/>
            <person name="Chain P."/>
            <person name="Bristow J."/>
            <person name="Eisen J.A."/>
            <person name="Markowitz V."/>
            <person name="Hugenholtz P."/>
            <person name="Kyrpides N.C."/>
            <person name="Klenk H.P."/>
            <person name="Lapidus A."/>
        </authorList>
    </citation>
    <scope>NUCLEOTIDE SEQUENCE [LARGE SCALE GENOMIC DNA]</scope>
    <source>
        <strain evidence="3">ATCC BAA-8 / DSM 12333 / NBRC 16432</strain>
    </source>
</reference>
<dbReference type="STRING" id="471853.Bcav_2121"/>
<accession>C5C6G7</accession>
<dbReference type="Gene3D" id="3.60.10.10">
    <property type="entry name" value="Endonuclease/exonuclease/phosphatase"/>
    <property type="match status" value="1"/>
</dbReference>
<evidence type="ECO:0000313" key="3">
    <source>
        <dbReference type="Proteomes" id="UP000007962"/>
    </source>
</evidence>
<proteinExistence type="predicted"/>
<dbReference type="GO" id="GO:0004527">
    <property type="term" value="F:exonuclease activity"/>
    <property type="evidence" value="ECO:0007669"/>
    <property type="project" value="UniProtKB-KW"/>
</dbReference>
<organism evidence="2 3">
    <name type="scientific">Beutenbergia cavernae (strain ATCC BAA-8 / DSM 12333 / CCUG 43141 / JCM 11478 / NBRC 16432 / NCIMB 13614 / HKI 0122)</name>
    <dbReference type="NCBI Taxonomy" id="471853"/>
    <lineage>
        <taxon>Bacteria</taxon>
        <taxon>Bacillati</taxon>
        <taxon>Actinomycetota</taxon>
        <taxon>Actinomycetes</taxon>
        <taxon>Micrococcales</taxon>
        <taxon>Beutenbergiaceae</taxon>
        <taxon>Beutenbergia</taxon>
    </lineage>
</organism>
<dbReference type="Pfam" id="PF03372">
    <property type="entry name" value="Exo_endo_phos"/>
    <property type="match status" value="1"/>
</dbReference>
<dbReference type="AlphaFoldDB" id="C5C6G7"/>
<dbReference type="eggNOG" id="COG3568">
    <property type="taxonomic scope" value="Bacteria"/>
</dbReference>
<dbReference type="InterPro" id="IPR005135">
    <property type="entry name" value="Endo/exonuclease/phosphatase"/>
</dbReference>
<keyword evidence="2" id="KW-0255">Endonuclease</keyword>
<name>C5C6G7_BEUC1</name>
<protein>
    <submittedName>
        <fullName evidence="2">Endonuclease/exonuclease/phosphatase</fullName>
    </submittedName>
</protein>
<dbReference type="Proteomes" id="UP000007962">
    <property type="component" value="Chromosome"/>
</dbReference>
<dbReference type="InterPro" id="IPR036691">
    <property type="entry name" value="Endo/exonu/phosph_ase_sf"/>
</dbReference>